<keyword evidence="1" id="KW-0812">Transmembrane</keyword>
<organism evidence="2 3">
    <name type="scientific">Streptomyces katrae</name>
    <dbReference type="NCBI Taxonomy" id="68223"/>
    <lineage>
        <taxon>Bacteria</taxon>
        <taxon>Bacillati</taxon>
        <taxon>Actinomycetota</taxon>
        <taxon>Actinomycetes</taxon>
        <taxon>Kitasatosporales</taxon>
        <taxon>Streptomycetaceae</taxon>
        <taxon>Streptomyces</taxon>
    </lineage>
</organism>
<comment type="caution">
    <text evidence="2">The sequence shown here is derived from an EMBL/GenBank/DDBJ whole genome shotgun (WGS) entry which is preliminary data.</text>
</comment>
<dbReference type="RefSeq" id="WP_045949145.1">
    <property type="nucleotide sequence ID" value="NZ_JZWV01000591.1"/>
</dbReference>
<name>A0A0F4J7D5_9ACTN</name>
<dbReference type="Proteomes" id="UP000033551">
    <property type="component" value="Unassembled WGS sequence"/>
</dbReference>
<evidence type="ECO:0000313" key="3">
    <source>
        <dbReference type="Proteomes" id="UP000033551"/>
    </source>
</evidence>
<dbReference type="PATRIC" id="fig|68223.7.peg.8975"/>
<protein>
    <submittedName>
        <fullName evidence="2">Membrane protein</fullName>
    </submittedName>
</protein>
<accession>A0A0F4J7D5</accession>
<evidence type="ECO:0000313" key="2">
    <source>
        <dbReference type="EMBL" id="KJY30085.1"/>
    </source>
</evidence>
<feature type="transmembrane region" description="Helical" evidence="1">
    <location>
        <begin position="110"/>
        <end position="128"/>
    </location>
</feature>
<proteinExistence type="predicted"/>
<dbReference type="EMBL" id="JZWV01000591">
    <property type="protein sequence ID" value="KJY30085.1"/>
    <property type="molecule type" value="Genomic_DNA"/>
</dbReference>
<sequence>MLRRLVAGLGALALVVEAAVLVVVHLVLGRTTADQSMSIQGSDPDLMSKATYGLGAAIGAFLLLTGVLLAVAAVRDRPPGRTARVVLVAAAVTHGVLGALAAALVGWGAFAATMAVLCLIAGTLTLYADGVPERRLRPTTP</sequence>
<reference evidence="2 3" key="1">
    <citation type="submission" date="2015-02" db="EMBL/GenBank/DDBJ databases">
        <authorList>
            <person name="Ju K.-S."/>
            <person name="Doroghazi J.R."/>
            <person name="Metcalf W."/>
        </authorList>
    </citation>
    <scope>NUCLEOTIDE SEQUENCE [LARGE SCALE GENOMIC DNA]</scope>
    <source>
        <strain evidence="2 3">NRRL ISP-5550</strain>
    </source>
</reference>
<dbReference type="AlphaFoldDB" id="A0A0F4J7D5"/>
<keyword evidence="1" id="KW-0472">Membrane</keyword>
<gene>
    <name evidence="2" type="ORF">VR44_21255</name>
</gene>
<keyword evidence="1" id="KW-1133">Transmembrane helix</keyword>
<feature type="transmembrane region" description="Helical" evidence="1">
    <location>
        <begin position="53"/>
        <end position="73"/>
    </location>
</feature>
<feature type="transmembrane region" description="Helical" evidence="1">
    <location>
        <begin position="85"/>
        <end position="104"/>
    </location>
</feature>
<keyword evidence="3" id="KW-1185">Reference proteome</keyword>
<evidence type="ECO:0000256" key="1">
    <source>
        <dbReference type="SAM" id="Phobius"/>
    </source>
</evidence>